<sequence>MAIPPPHYDVVLLREHLYQDLKKKFIVLPPNVDDPGFKPANKIGLGSFGYQFSPQSTSQASEYIKNHPLTTWFKTFYESYTDEFSWKDYLYHSLVFSLTAVFIYFSIVVTIKLFQYMFGGRKSIALKKSDSVSSLEKGDLFESEAYIYNNNEKEHYLEAPLFYPKNLTNNQSQSDLHSETSSMFGSRSVSASSTSSSVSSSPYSDRISSTHTSPDILSSDVFENAVLKNSSEHHSSMVLDALFNSKKSGFLNSSGSPLEFSAPTTSSSNQTLIV</sequence>
<proteinExistence type="predicted"/>
<evidence type="ECO:0000313" key="1">
    <source>
        <dbReference type="EMBL" id="GME88635.1"/>
    </source>
</evidence>
<organism evidence="1 2">
    <name type="scientific">Candida boidinii</name>
    <name type="common">Yeast</name>
    <dbReference type="NCBI Taxonomy" id="5477"/>
    <lineage>
        <taxon>Eukaryota</taxon>
        <taxon>Fungi</taxon>
        <taxon>Dikarya</taxon>
        <taxon>Ascomycota</taxon>
        <taxon>Saccharomycotina</taxon>
        <taxon>Pichiomycetes</taxon>
        <taxon>Pichiales</taxon>
        <taxon>Pichiaceae</taxon>
        <taxon>Ogataea</taxon>
        <taxon>Ogataea/Candida clade</taxon>
    </lineage>
</organism>
<evidence type="ECO:0000313" key="2">
    <source>
        <dbReference type="Proteomes" id="UP001165101"/>
    </source>
</evidence>
<reference evidence="1" key="1">
    <citation type="submission" date="2023-04" db="EMBL/GenBank/DDBJ databases">
        <title>Candida boidinii NBRC 1967.</title>
        <authorList>
            <person name="Ichikawa N."/>
            <person name="Sato H."/>
            <person name="Tonouchi N."/>
        </authorList>
    </citation>
    <scope>NUCLEOTIDE SEQUENCE</scope>
    <source>
        <strain evidence="1">NBRC 1967</strain>
    </source>
</reference>
<comment type="caution">
    <text evidence="1">The sequence shown here is derived from an EMBL/GenBank/DDBJ whole genome shotgun (WGS) entry which is preliminary data.</text>
</comment>
<keyword evidence="2" id="KW-1185">Reference proteome</keyword>
<dbReference type="EMBL" id="BSXV01000330">
    <property type="protein sequence ID" value="GME88635.1"/>
    <property type="molecule type" value="Genomic_DNA"/>
</dbReference>
<protein>
    <submittedName>
        <fullName evidence="1">Unnamed protein product</fullName>
    </submittedName>
</protein>
<name>A0ACB5TI52_CANBO</name>
<gene>
    <name evidence="1" type="ORF">Cboi01_000100500</name>
</gene>
<accession>A0ACB5TI52</accession>
<dbReference type="Proteomes" id="UP001165101">
    <property type="component" value="Unassembled WGS sequence"/>
</dbReference>